<sequence length="160" mass="17502">MSSISGMSAACRHAERLGKKQLKSLLEGSSTCNSFLTPKVHTSLRSYERSGITKSLSHKPSCSNELCSIIVAGKLSPLEATLRHQFLCGVNGVEDHVSGLKRECMLVFWILVALLQSPVQMLPNFQFVSPKGRIAVGSDADVVIWNPQASHHFQRHSSSN</sequence>
<dbReference type="Proteomes" id="UP000299102">
    <property type="component" value="Unassembled WGS sequence"/>
</dbReference>
<organism evidence="1 2">
    <name type="scientific">Eumeta variegata</name>
    <name type="common">Bagworm moth</name>
    <name type="synonym">Eumeta japonica</name>
    <dbReference type="NCBI Taxonomy" id="151549"/>
    <lineage>
        <taxon>Eukaryota</taxon>
        <taxon>Metazoa</taxon>
        <taxon>Ecdysozoa</taxon>
        <taxon>Arthropoda</taxon>
        <taxon>Hexapoda</taxon>
        <taxon>Insecta</taxon>
        <taxon>Pterygota</taxon>
        <taxon>Neoptera</taxon>
        <taxon>Endopterygota</taxon>
        <taxon>Lepidoptera</taxon>
        <taxon>Glossata</taxon>
        <taxon>Ditrysia</taxon>
        <taxon>Tineoidea</taxon>
        <taxon>Psychidae</taxon>
        <taxon>Oiketicinae</taxon>
        <taxon>Eumeta</taxon>
    </lineage>
</organism>
<accession>A0A4C1T4D6</accession>
<proteinExistence type="predicted"/>
<name>A0A4C1T4D6_EUMVA</name>
<dbReference type="InterPro" id="IPR011059">
    <property type="entry name" value="Metal-dep_hydrolase_composite"/>
</dbReference>
<gene>
    <name evidence="1" type="primary">Dpysl4</name>
    <name evidence="1" type="ORF">EVAR_73183_1</name>
</gene>
<evidence type="ECO:0000313" key="1">
    <source>
        <dbReference type="EMBL" id="GBP08430.1"/>
    </source>
</evidence>
<protein>
    <submittedName>
        <fullName evidence="1">Dihydropyrimidinase-related protein 4</fullName>
    </submittedName>
</protein>
<evidence type="ECO:0000313" key="2">
    <source>
        <dbReference type="Proteomes" id="UP000299102"/>
    </source>
</evidence>
<dbReference type="GO" id="GO:0016810">
    <property type="term" value="F:hydrolase activity, acting on carbon-nitrogen (but not peptide) bonds"/>
    <property type="evidence" value="ECO:0007669"/>
    <property type="project" value="InterPro"/>
</dbReference>
<dbReference type="EMBL" id="BGZK01004343">
    <property type="protein sequence ID" value="GBP08430.1"/>
    <property type="molecule type" value="Genomic_DNA"/>
</dbReference>
<reference evidence="1 2" key="1">
    <citation type="journal article" date="2019" name="Commun. Biol.">
        <title>The bagworm genome reveals a unique fibroin gene that provides high tensile strength.</title>
        <authorList>
            <person name="Kono N."/>
            <person name="Nakamura H."/>
            <person name="Ohtoshi R."/>
            <person name="Tomita M."/>
            <person name="Numata K."/>
            <person name="Arakawa K."/>
        </authorList>
    </citation>
    <scope>NUCLEOTIDE SEQUENCE [LARGE SCALE GENOMIC DNA]</scope>
</reference>
<comment type="caution">
    <text evidence="1">The sequence shown here is derived from an EMBL/GenBank/DDBJ whole genome shotgun (WGS) entry which is preliminary data.</text>
</comment>
<keyword evidence="2" id="KW-1185">Reference proteome</keyword>
<dbReference type="SUPFAM" id="SSF51338">
    <property type="entry name" value="Composite domain of metallo-dependent hydrolases"/>
    <property type="match status" value="1"/>
</dbReference>
<dbReference type="AlphaFoldDB" id="A0A4C1T4D6"/>
<dbReference type="Gene3D" id="3.20.20.140">
    <property type="entry name" value="Metal-dependent hydrolases"/>
    <property type="match status" value="1"/>
</dbReference>